<accession>A0A4Z1JKZ9</accession>
<evidence type="ECO:0000313" key="2">
    <source>
        <dbReference type="EMBL" id="TGO72160.1"/>
    </source>
</evidence>
<evidence type="ECO:0000313" key="3">
    <source>
        <dbReference type="Proteomes" id="UP000297229"/>
    </source>
</evidence>
<evidence type="ECO:0000256" key="1">
    <source>
        <dbReference type="SAM" id="MobiDB-lite"/>
    </source>
</evidence>
<dbReference type="EMBL" id="PQXM01000484">
    <property type="protein sequence ID" value="TGO72160.1"/>
    <property type="molecule type" value="Genomic_DNA"/>
</dbReference>
<gene>
    <name evidence="2" type="ORF">BELL_0486g00010</name>
</gene>
<feature type="compositionally biased region" description="Low complexity" evidence="1">
    <location>
        <begin position="113"/>
        <end position="149"/>
    </location>
</feature>
<feature type="region of interest" description="Disordered" evidence="1">
    <location>
        <begin position="109"/>
        <end position="149"/>
    </location>
</feature>
<reference evidence="2 3" key="1">
    <citation type="submission" date="2017-12" db="EMBL/GenBank/DDBJ databases">
        <title>Comparative genomics of Botrytis spp.</title>
        <authorList>
            <person name="Valero-Jimenez C.A."/>
            <person name="Tapia P."/>
            <person name="Veloso J."/>
            <person name="Silva-Moreno E."/>
            <person name="Staats M."/>
            <person name="Valdes J.H."/>
            <person name="Van Kan J.A.L."/>
        </authorList>
    </citation>
    <scope>NUCLEOTIDE SEQUENCE [LARGE SCALE GENOMIC DNA]</scope>
    <source>
        <strain evidence="2 3">Be9601</strain>
    </source>
</reference>
<dbReference type="Proteomes" id="UP000297229">
    <property type="component" value="Unassembled WGS sequence"/>
</dbReference>
<dbReference type="STRING" id="278938.A0A4Z1JKZ9"/>
<organism evidence="2 3">
    <name type="scientific">Botrytis elliptica</name>
    <dbReference type="NCBI Taxonomy" id="278938"/>
    <lineage>
        <taxon>Eukaryota</taxon>
        <taxon>Fungi</taxon>
        <taxon>Dikarya</taxon>
        <taxon>Ascomycota</taxon>
        <taxon>Pezizomycotina</taxon>
        <taxon>Leotiomycetes</taxon>
        <taxon>Helotiales</taxon>
        <taxon>Sclerotiniaceae</taxon>
        <taxon>Botrytis</taxon>
    </lineage>
</organism>
<keyword evidence="3" id="KW-1185">Reference proteome</keyword>
<name>A0A4Z1JKZ9_9HELO</name>
<sequence>MVHIERRGPDVAGKDDKWPVRNVTPGLMTQIRETRMGELLDFPPETYLLVPTGTGRYYRDMVVTGAPPMVWNHQSRDFLMQENLPHLHESPLANCLTVFIVPDPGHAEREAAQRQAAARRAASRRATNQRALQRARARQTAGAPPAAASRAASFPAAASRAASPPAAAASRAASLPAAASPAAFSPAATFPAAVPFVAAPLVAAPLVAAPLAVVYPAAAPLAPAPVAAALGVPALVAPAGGAPKSHDQVGNGEPVEGSRAWWDSFVSSDVTSEWWEEEDRAEAERQSIPIIFLD</sequence>
<comment type="caution">
    <text evidence="2">The sequence shown here is derived from an EMBL/GenBank/DDBJ whole genome shotgun (WGS) entry which is preliminary data.</text>
</comment>
<dbReference type="AlphaFoldDB" id="A0A4Z1JKZ9"/>
<protein>
    <submittedName>
        <fullName evidence="2">Uncharacterized protein</fullName>
    </submittedName>
</protein>
<proteinExistence type="predicted"/>